<name>A0A5N6KWL3_9ROSI</name>
<keyword evidence="6" id="KW-1185">Reference proteome</keyword>
<evidence type="ECO:0000256" key="2">
    <source>
        <dbReference type="ARBA" id="ARBA00022741"/>
    </source>
</evidence>
<dbReference type="Pfam" id="PF00069">
    <property type="entry name" value="Pkinase"/>
    <property type="match status" value="1"/>
</dbReference>
<dbReference type="SUPFAM" id="SSF56112">
    <property type="entry name" value="Protein kinase-like (PK-like)"/>
    <property type="match status" value="1"/>
</dbReference>
<dbReference type="GO" id="GO:0004674">
    <property type="term" value="F:protein serine/threonine kinase activity"/>
    <property type="evidence" value="ECO:0007669"/>
    <property type="project" value="TreeGrafter"/>
</dbReference>
<feature type="domain" description="Protein kinase" evidence="4">
    <location>
        <begin position="70"/>
        <end position="379"/>
    </location>
</feature>
<dbReference type="EMBL" id="VIBQ01000016">
    <property type="protein sequence ID" value="KAB8356354.1"/>
    <property type="molecule type" value="Genomic_DNA"/>
</dbReference>
<reference evidence="5 6" key="1">
    <citation type="submission" date="2019-06" db="EMBL/GenBank/DDBJ databases">
        <title>A chromosomal-level reference genome of Carpinus fangiana (Coryloideae, Betulaceae).</title>
        <authorList>
            <person name="Yang X."/>
            <person name="Wang Z."/>
            <person name="Zhang L."/>
            <person name="Hao G."/>
            <person name="Liu J."/>
            <person name="Yang Y."/>
        </authorList>
    </citation>
    <scope>NUCLEOTIDE SEQUENCE [LARGE SCALE GENOMIC DNA]</scope>
    <source>
        <strain evidence="5">Cfa_2016G</strain>
        <tissue evidence="5">Leaf</tissue>
    </source>
</reference>
<dbReference type="GO" id="GO:0005524">
    <property type="term" value="F:ATP binding"/>
    <property type="evidence" value="ECO:0007669"/>
    <property type="project" value="UniProtKB-KW"/>
</dbReference>
<evidence type="ECO:0000256" key="3">
    <source>
        <dbReference type="ARBA" id="ARBA00022840"/>
    </source>
</evidence>
<dbReference type="PROSITE" id="PS00108">
    <property type="entry name" value="PROTEIN_KINASE_ST"/>
    <property type="match status" value="1"/>
</dbReference>
<gene>
    <name evidence="5" type="ORF">FH972_023938</name>
</gene>
<sequence length="383" mass="43523">MINSKHLLRPSSIHCLHSSLERFCSRTALAKSRVSRCLAALPASTTSSKSFAQVHLPVGRSTSVYQKRRMTSINTSVLGQSGECYFIERVLQEKEIPPHRVCLASVKNGRRFIVKNVSPSDFEYFRDIYHTLEGGHCLRLLHDSVPEQSIFIYEYLTHDLLELARKDLPLTLTKRILRDALRGIATLHHRDIVHTDVKANNILIELKDGSHGLEILKVELADIEDGAYVSPERDIVGKQVGNYMWRSPEAHAMGRVNKPSDMFSFGVVCIYAMLQSVIFDISNEELDEDIEPLAVVLERQISYFADEEGLAGMFRHLGDNPWSQIFEVIRDGFNKTNPRKPFSLWKGLDADFKDLVGGMTNFDPAKRLTADEALQHRWFKGIQ</sequence>
<organism evidence="5 6">
    <name type="scientific">Carpinus fangiana</name>
    <dbReference type="NCBI Taxonomy" id="176857"/>
    <lineage>
        <taxon>Eukaryota</taxon>
        <taxon>Viridiplantae</taxon>
        <taxon>Streptophyta</taxon>
        <taxon>Embryophyta</taxon>
        <taxon>Tracheophyta</taxon>
        <taxon>Spermatophyta</taxon>
        <taxon>Magnoliopsida</taxon>
        <taxon>eudicotyledons</taxon>
        <taxon>Gunneridae</taxon>
        <taxon>Pentapetalae</taxon>
        <taxon>rosids</taxon>
        <taxon>fabids</taxon>
        <taxon>Fagales</taxon>
        <taxon>Betulaceae</taxon>
        <taxon>Carpinus</taxon>
    </lineage>
</organism>
<dbReference type="InterPro" id="IPR000719">
    <property type="entry name" value="Prot_kinase_dom"/>
</dbReference>
<protein>
    <recommendedName>
        <fullName evidence="4">Protein kinase domain-containing protein</fullName>
    </recommendedName>
</protein>
<dbReference type="AlphaFoldDB" id="A0A5N6KWL3"/>
<evidence type="ECO:0000256" key="1">
    <source>
        <dbReference type="ARBA" id="ARBA00006485"/>
    </source>
</evidence>
<evidence type="ECO:0000313" key="6">
    <source>
        <dbReference type="Proteomes" id="UP000327013"/>
    </source>
</evidence>
<dbReference type="Proteomes" id="UP000327013">
    <property type="component" value="Unassembled WGS sequence"/>
</dbReference>
<evidence type="ECO:0000259" key="4">
    <source>
        <dbReference type="PROSITE" id="PS50011"/>
    </source>
</evidence>
<dbReference type="SMART" id="SM00220">
    <property type="entry name" value="S_TKc"/>
    <property type="match status" value="1"/>
</dbReference>
<dbReference type="InterPro" id="IPR011009">
    <property type="entry name" value="Kinase-like_dom_sf"/>
</dbReference>
<evidence type="ECO:0000313" key="5">
    <source>
        <dbReference type="EMBL" id="KAB8356354.1"/>
    </source>
</evidence>
<accession>A0A5N6KWL3</accession>
<dbReference type="InterPro" id="IPR050108">
    <property type="entry name" value="CDK"/>
</dbReference>
<dbReference type="PROSITE" id="PS50011">
    <property type="entry name" value="PROTEIN_KINASE_DOM"/>
    <property type="match status" value="1"/>
</dbReference>
<dbReference type="OrthoDB" id="4062651at2759"/>
<comment type="similarity">
    <text evidence="1">Belongs to the protein kinase superfamily. CMGC Ser/Thr protein kinase family. CDC2/CDKX subfamily.</text>
</comment>
<dbReference type="GO" id="GO:0005634">
    <property type="term" value="C:nucleus"/>
    <property type="evidence" value="ECO:0007669"/>
    <property type="project" value="TreeGrafter"/>
</dbReference>
<comment type="caution">
    <text evidence="5">The sequence shown here is derived from an EMBL/GenBank/DDBJ whole genome shotgun (WGS) entry which is preliminary data.</text>
</comment>
<dbReference type="PANTHER" id="PTHR24056">
    <property type="entry name" value="CELL DIVISION PROTEIN KINASE"/>
    <property type="match status" value="1"/>
</dbReference>
<dbReference type="Gene3D" id="1.10.510.10">
    <property type="entry name" value="Transferase(Phosphotransferase) domain 1"/>
    <property type="match status" value="1"/>
</dbReference>
<dbReference type="InterPro" id="IPR008271">
    <property type="entry name" value="Ser/Thr_kinase_AS"/>
</dbReference>
<keyword evidence="2" id="KW-0547">Nucleotide-binding</keyword>
<proteinExistence type="inferred from homology"/>
<keyword evidence="3" id="KW-0067">ATP-binding</keyword>